<dbReference type="Pfam" id="PF13738">
    <property type="entry name" value="Pyr_redox_3"/>
    <property type="match status" value="1"/>
</dbReference>
<dbReference type="Gene3D" id="3.50.50.60">
    <property type="entry name" value="FAD/NAD(P)-binding domain"/>
    <property type="match status" value="2"/>
</dbReference>
<keyword evidence="2" id="KW-0560">Oxidoreductase</keyword>
<dbReference type="InterPro" id="IPR050097">
    <property type="entry name" value="Ferredoxin-NADP_redctase_2"/>
</dbReference>
<organism evidence="4">
    <name type="scientific">marine metagenome</name>
    <dbReference type="NCBI Taxonomy" id="408172"/>
    <lineage>
        <taxon>unclassified sequences</taxon>
        <taxon>metagenomes</taxon>
        <taxon>ecological metagenomes</taxon>
    </lineage>
</organism>
<dbReference type="AlphaFoldDB" id="A0A382FD12"/>
<dbReference type="InterPro" id="IPR036188">
    <property type="entry name" value="FAD/NAD-bd_sf"/>
</dbReference>
<evidence type="ECO:0000256" key="1">
    <source>
        <dbReference type="ARBA" id="ARBA00022630"/>
    </source>
</evidence>
<dbReference type="GO" id="GO:0016491">
    <property type="term" value="F:oxidoreductase activity"/>
    <property type="evidence" value="ECO:0007669"/>
    <property type="project" value="UniProtKB-KW"/>
</dbReference>
<protein>
    <recommendedName>
        <fullName evidence="5">FAD/NAD(P)-binding domain-containing protein</fullName>
    </recommendedName>
</protein>
<keyword evidence="3" id="KW-1133">Transmembrane helix</keyword>
<dbReference type="PRINTS" id="PR00368">
    <property type="entry name" value="FADPNR"/>
</dbReference>
<reference evidence="4" key="1">
    <citation type="submission" date="2018-05" db="EMBL/GenBank/DDBJ databases">
        <authorList>
            <person name="Lanie J.A."/>
            <person name="Ng W.-L."/>
            <person name="Kazmierczak K.M."/>
            <person name="Andrzejewski T.M."/>
            <person name="Davidsen T.M."/>
            <person name="Wayne K.J."/>
            <person name="Tettelin H."/>
            <person name="Glass J.I."/>
            <person name="Rusch D."/>
            <person name="Podicherti R."/>
            <person name="Tsui H.-C.T."/>
            <person name="Winkler M.E."/>
        </authorList>
    </citation>
    <scope>NUCLEOTIDE SEQUENCE</scope>
</reference>
<evidence type="ECO:0000313" key="4">
    <source>
        <dbReference type="EMBL" id="SVB60184.1"/>
    </source>
</evidence>
<proteinExistence type="predicted"/>
<keyword evidence="1" id="KW-0285">Flavoprotein</keyword>
<evidence type="ECO:0000256" key="3">
    <source>
        <dbReference type="SAM" id="Phobius"/>
    </source>
</evidence>
<feature type="transmembrane region" description="Helical" evidence="3">
    <location>
        <begin position="406"/>
        <end position="426"/>
    </location>
</feature>
<sequence length="464" mass="50420">MLNRYTRWLHTRWPAGTVEKLPEVDERFRSNVPGLYIVGDLTGIPLLKFSSDTGARAVADIVADPSFQPGTGSGLDVVIIGAGVSGMAAALAAREAGLSFEILEATEPFSTIVNFPKGKPIFTYPRDMIPAGDLQFSAQVKEPLVDELREQTQGRGIEPRIVRVERVVRAGDGLEVVIPDDDNLKSQRVVVGIGRSGNFRKLGVPGEDTDKVSNRLHDPKDYDAQDVLVVGGGDSAMEAAIALACAGGRVTLSYRKPEFSRPKPENVERLQQLAADPMADVSVDSPTSERVTTSAGAFLEGARKPGSVTLLMSSSVTSITADQVTLADADGQQVTLANDAVFTMIGREPPLDFFRRSGVNIQGEMGARQWIGLSLFMAFCLFLYNWKAGGPLTEFFKKGEWFPFNVPALLSGATAGATSVWGLFAYNLGKPGFYYSLVYCALIVVFGIRRVRRRRTQYVKWQTA</sequence>
<name>A0A382FD12_9ZZZZ</name>
<evidence type="ECO:0008006" key="5">
    <source>
        <dbReference type="Google" id="ProtNLM"/>
    </source>
</evidence>
<feature type="transmembrane region" description="Helical" evidence="3">
    <location>
        <begin position="432"/>
        <end position="451"/>
    </location>
</feature>
<gene>
    <name evidence="4" type="ORF">METZ01_LOCUS213038</name>
</gene>
<accession>A0A382FD12</accession>
<evidence type="ECO:0000256" key="2">
    <source>
        <dbReference type="ARBA" id="ARBA00023002"/>
    </source>
</evidence>
<dbReference type="EMBL" id="UINC01048984">
    <property type="protein sequence ID" value="SVB60184.1"/>
    <property type="molecule type" value="Genomic_DNA"/>
</dbReference>
<keyword evidence="3" id="KW-0812">Transmembrane</keyword>
<dbReference type="SUPFAM" id="SSF51905">
    <property type="entry name" value="FAD/NAD(P)-binding domain"/>
    <property type="match status" value="1"/>
</dbReference>
<feature type="non-terminal residue" evidence="4">
    <location>
        <position position="464"/>
    </location>
</feature>
<keyword evidence="3" id="KW-0472">Membrane</keyword>
<feature type="transmembrane region" description="Helical" evidence="3">
    <location>
        <begin position="370"/>
        <end position="386"/>
    </location>
</feature>
<dbReference type="PANTHER" id="PTHR48105">
    <property type="entry name" value="THIOREDOXIN REDUCTASE 1-RELATED-RELATED"/>
    <property type="match status" value="1"/>
</dbReference>
<dbReference type="PRINTS" id="PR00469">
    <property type="entry name" value="PNDRDTASEII"/>
</dbReference>